<dbReference type="GO" id="GO:0004379">
    <property type="term" value="F:glycylpeptide N-tetradecanoyltransferase activity"/>
    <property type="evidence" value="ECO:0007669"/>
    <property type="project" value="UniProtKB-EC"/>
</dbReference>
<evidence type="ECO:0000313" key="16">
    <source>
        <dbReference type="Ensembl" id="ENSCSEP00000010061.1"/>
    </source>
</evidence>
<evidence type="ECO:0000259" key="15">
    <source>
        <dbReference type="Pfam" id="PF01233"/>
    </source>
</evidence>
<feature type="compositionally biased region" description="Basic and acidic residues" evidence="14">
    <location>
        <begin position="1"/>
        <end position="13"/>
    </location>
</feature>
<protein>
    <recommendedName>
        <fullName evidence="10">Glycylpeptide N-tetradecanoyltransferase 1</fullName>
        <ecNumber evidence="4">2.3.1.97</ecNumber>
    </recommendedName>
    <alternativeName>
        <fullName evidence="12">Myristoyl-CoA:protein N-myristoyltransferase 1</fullName>
    </alternativeName>
    <alternativeName>
        <fullName evidence="11">Peptide N-myristoyltransferase 1</fullName>
    </alternativeName>
</protein>
<organism evidence="16 17">
    <name type="scientific">Cynoglossus semilaevis</name>
    <name type="common">Tongue sole</name>
    <dbReference type="NCBI Taxonomy" id="244447"/>
    <lineage>
        <taxon>Eukaryota</taxon>
        <taxon>Metazoa</taxon>
        <taxon>Chordata</taxon>
        <taxon>Craniata</taxon>
        <taxon>Vertebrata</taxon>
        <taxon>Euteleostomi</taxon>
        <taxon>Actinopterygii</taxon>
        <taxon>Neopterygii</taxon>
        <taxon>Teleostei</taxon>
        <taxon>Neoteleostei</taxon>
        <taxon>Acanthomorphata</taxon>
        <taxon>Carangaria</taxon>
        <taxon>Pleuronectiformes</taxon>
        <taxon>Pleuronectoidei</taxon>
        <taxon>Cynoglossidae</taxon>
        <taxon>Cynoglossinae</taxon>
        <taxon>Cynoglossus</taxon>
    </lineage>
</organism>
<evidence type="ECO:0000256" key="3">
    <source>
        <dbReference type="ARBA" id="ARBA00009469"/>
    </source>
</evidence>
<dbReference type="PANTHER" id="PTHR11377:SF7">
    <property type="entry name" value="GLYCYLPEPTIDE N-TETRADECANOYLTRANSFERASE 1"/>
    <property type="match status" value="1"/>
</dbReference>
<proteinExistence type="inferred from homology"/>
<dbReference type="GO" id="GO:0005829">
    <property type="term" value="C:cytosol"/>
    <property type="evidence" value="ECO:0007669"/>
    <property type="project" value="UniProtKB-SubCell"/>
</dbReference>
<comment type="subcellular location">
    <subcellularLocation>
        <location evidence="2">Cytoplasm</location>
        <location evidence="2">Cytosol</location>
    </subcellularLocation>
    <subcellularLocation>
        <location evidence="1">Membrane</location>
        <topology evidence="1">Peripheral membrane protein</topology>
    </subcellularLocation>
</comment>
<keyword evidence="17" id="KW-1185">Reference proteome</keyword>
<evidence type="ECO:0000256" key="14">
    <source>
        <dbReference type="SAM" id="MobiDB-lite"/>
    </source>
</evidence>
<evidence type="ECO:0000256" key="9">
    <source>
        <dbReference type="ARBA" id="ARBA00023315"/>
    </source>
</evidence>
<reference evidence="16 17" key="1">
    <citation type="journal article" date="2014" name="Nat. Genet.">
        <title>Whole-genome sequence of a flatfish provides insights into ZW sex chromosome evolution and adaptation to a benthic lifestyle.</title>
        <authorList>
            <person name="Chen S."/>
            <person name="Zhang G."/>
            <person name="Shao C."/>
            <person name="Huang Q."/>
            <person name="Liu G."/>
            <person name="Zhang P."/>
            <person name="Song W."/>
            <person name="An N."/>
            <person name="Chalopin D."/>
            <person name="Volff J.N."/>
            <person name="Hong Y."/>
            <person name="Li Q."/>
            <person name="Sha Z."/>
            <person name="Zhou H."/>
            <person name="Xie M."/>
            <person name="Yu Q."/>
            <person name="Liu Y."/>
            <person name="Xiang H."/>
            <person name="Wang N."/>
            <person name="Wu K."/>
            <person name="Yang C."/>
            <person name="Zhou Q."/>
            <person name="Liao X."/>
            <person name="Yang L."/>
            <person name="Hu Q."/>
            <person name="Zhang J."/>
            <person name="Meng L."/>
            <person name="Jin L."/>
            <person name="Tian Y."/>
            <person name="Lian J."/>
            <person name="Yang J."/>
            <person name="Miao G."/>
            <person name="Liu S."/>
            <person name="Liang Z."/>
            <person name="Yan F."/>
            <person name="Li Y."/>
            <person name="Sun B."/>
            <person name="Zhang H."/>
            <person name="Zhang J."/>
            <person name="Zhu Y."/>
            <person name="Du M."/>
            <person name="Zhao Y."/>
            <person name="Schartl M."/>
            <person name="Tang Q."/>
            <person name="Wang J."/>
        </authorList>
    </citation>
    <scope>NUCLEOTIDE SEQUENCE</scope>
</reference>
<dbReference type="STRING" id="244447.ENSCSEP00000010061"/>
<keyword evidence="5" id="KW-0963">Cytoplasm</keyword>
<evidence type="ECO:0000256" key="1">
    <source>
        <dbReference type="ARBA" id="ARBA00004170"/>
    </source>
</evidence>
<keyword evidence="9" id="KW-0012">Acyltransferase</keyword>
<reference evidence="16" key="3">
    <citation type="submission" date="2025-09" db="UniProtKB">
        <authorList>
            <consortium name="Ensembl"/>
        </authorList>
    </citation>
    <scope>IDENTIFICATION</scope>
</reference>
<keyword evidence="8" id="KW-0472">Membrane</keyword>
<dbReference type="InterPro" id="IPR016181">
    <property type="entry name" value="Acyl_CoA_acyltransferase"/>
</dbReference>
<evidence type="ECO:0000256" key="2">
    <source>
        <dbReference type="ARBA" id="ARBA00004514"/>
    </source>
</evidence>
<evidence type="ECO:0000256" key="11">
    <source>
        <dbReference type="ARBA" id="ARBA00042150"/>
    </source>
</evidence>
<evidence type="ECO:0000256" key="6">
    <source>
        <dbReference type="ARBA" id="ARBA00022553"/>
    </source>
</evidence>
<feature type="region of interest" description="Disordered" evidence="14">
    <location>
        <begin position="1"/>
        <end position="39"/>
    </location>
</feature>
<dbReference type="OMA" id="KDANAIH"/>
<dbReference type="GeneTree" id="ENSGT00390000017837"/>
<feature type="domain" description="Glycylpeptide N-tetradecanoyltransferase N-terminal" evidence="15">
    <location>
        <begin position="106"/>
        <end position="200"/>
    </location>
</feature>
<sequence>MTDSGLLDKKLGVEDGGAGRKSKKKPKGEDAWRPLGPRDPFAMLDALPEKKQQEIQKALHLFALGPSPPRSLQEAERHTYRFWDTQPVRRLKDNATSHGPIVESEAGVRKDPYSLPQGFFWDTLDLNSSSVLRELCALLNDNYTEDDDNTFRHDFSPEYLQWTLQPPNWLTQWHCGVRVSANKKLVGFIAAAPAHLRVYET</sequence>
<comment type="similarity">
    <text evidence="3">Belongs to the NMT family.</text>
</comment>
<dbReference type="Pfam" id="PF01233">
    <property type="entry name" value="NMT"/>
    <property type="match status" value="1"/>
</dbReference>
<keyword evidence="7" id="KW-0808">Transferase</keyword>
<dbReference type="InParanoid" id="A0A3P8V9Y4"/>
<evidence type="ECO:0000313" key="17">
    <source>
        <dbReference type="Proteomes" id="UP000265120"/>
    </source>
</evidence>
<dbReference type="EC" id="2.3.1.97" evidence="4"/>
<dbReference type="Gene3D" id="3.40.630.170">
    <property type="match status" value="1"/>
</dbReference>
<evidence type="ECO:0000256" key="8">
    <source>
        <dbReference type="ARBA" id="ARBA00023136"/>
    </source>
</evidence>
<dbReference type="PANTHER" id="PTHR11377">
    <property type="entry name" value="N-MYRISTOYL TRANSFERASE"/>
    <property type="match status" value="1"/>
</dbReference>
<evidence type="ECO:0000256" key="7">
    <source>
        <dbReference type="ARBA" id="ARBA00022679"/>
    </source>
</evidence>
<evidence type="ECO:0000256" key="4">
    <source>
        <dbReference type="ARBA" id="ARBA00012923"/>
    </source>
</evidence>
<keyword evidence="6" id="KW-0597">Phosphoprotein</keyword>
<evidence type="ECO:0000256" key="12">
    <source>
        <dbReference type="ARBA" id="ARBA00042432"/>
    </source>
</evidence>
<dbReference type="Proteomes" id="UP000265120">
    <property type="component" value="Chromosome 8"/>
</dbReference>
<accession>A0A3P8V9Y4</accession>
<dbReference type="AlphaFoldDB" id="A0A3P8V9Y4"/>
<dbReference type="GO" id="GO:0016020">
    <property type="term" value="C:membrane"/>
    <property type="evidence" value="ECO:0007669"/>
    <property type="project" value="UniProtKB-SubCell"/>
</dbReference>
<evidence type="ECO:0000256" key="5">
    <source>
        <dbReference type="ARBA" id="ARBA00022490"/>
    </source>
</evidence>
<dbReference type="InterPro" id="IPR022676">
    <property type="entry name" value="NMT_N"/>
</dbReference>
<evidence type="ECO:0000256" key="10">
    <source>
        <dbReference type="ARBA" id="ARBA00040990"/>
    </source>
</evidence>
<comment type="catalytic activity">
    <reaction evidence="13">
        <text>N-terminal glycyl-[protein] + tetradecanoyl-CoA = N-tetradecanoylglycyl-[protein] + CoA + H(+)</text>
        <dbReference type="Rhea" id="RHEA:15521"/>
        <dbReference type="Rhea" id="RHEA-COMP:12666"/>
        <dbReference type="Rhea" id="RHEA-COMP:12667"/>
        <dbReference type="ChEBI" id="CHEBI:15378"/>
        <dbReference type="ChEBI" id="CHEBI:57287"/>
        <dbReference type="ChEBI" id="CHEBI:57385"/>
        <dbReference type="ChEBI" id="CHEBI:64723"/>
        <dbReference type="ChEBI" id="CHEBI:133050"/>
        <dbReference type="EC" id="2.3.1.97"/>
    </reaction>
</comment>
<reference evidence="16" key="2">
    <citation type="submission" date="2025-08" db="UniProtKB">
        <authorList>
            <consortium name="Ensembl"/>
        </authorList>
    </citation>
    <scope>IDENTIFICATION</scope>
</reference>
<dbReference type="InterPro" id="IPR000903">
    <property type="entry name" value="NMT"/>
</dbReference>
<dbReference type="SUPFAM" id="SSF55729">
    <property type="entry name" value="Acyl-CoA N-acyltransferases (Nat)"/>
    <property type="match status" value="1"/>
</dbReference>
<dbReference type="Ensembl" id="ENSCSET00000010182.1">
    <property type="protein sequence ID" value="ENSCSEP00000010061.1"/>
    <property type="gene ID" value="ENSCSEG00000006459.1"/>
</dbReference>
<evidence type="ECO:0000256" key="13">
    <source>
        <dbReference type="ARBA" id="ARBA00048276"/>
    </source>
</evidence>
<name>A0A3P8V9Y4_CYNSE</name>